<feature type="domain" description="C2H2-type" evidence="3">
    <location>
        <begin position="43"/>
        <end position="72"/>
    </location>
</feature>
<feature type="region of interest" description="Disordered" evidence="2">
    <location>
        <begin position="197"/>
        <end position="245"/>
    </location>
</feature>
<evidence type="ECO:0000313" key="5">
    <source>
        <dbReference type="RefSeq" id="XP_015282169.1"/>
    </source>
</evidence>
<dbReference type="InterPro" id="IPR039882">
    <property type="entry name" value="ZN414"/>
</dbReference>
<organism evidence="4 5">
    <name type="scientific">Gekko japonicus</name>
    <name type="common">Schlegel's Japanese gecko</name>
    <dbReference type="NCBI Taxonomy" id="146911"/>
    <lineage>
        <taxon>Eukaryota</taxon>
        <taxon>Metazoa</taxon>
        <taxon>Chordata</taxon>
        <taxon>Craniata</taxon>
        <taxon>Vertebrata</taxon>
        <taxon>Euteleostomi</taxon>
        <taxon>Lepidosauria</taxon>
        <taxon>Squamata</taxon>
        <taxon>Bifurcata</taxon>
        <taxon>Gekkota</taxon>
        <taxon>Gekkonidae</taxon>
        <taxon>Gekkoninae</taxon>
        <taxon>Gekko</taxon>
    </lineage>
</organism>
<dbReference type="RefSeq" id="XP_015282169.1">
    <property type="nucleotide sequence ID" value="XM_015426683.1"/>
</dbReference>
<dbReference type="PROSITE" id="PS50157">
    <property type="entry name" value="ZINC_FINGER_C2H2_2"/>
    <property type="match status" value="2"/>
</dbReference>
<evidence type="ECO:0000256" key="1">
    <source>
        <dbReference type="PROSITE-ProRule" id="PRU00042"/>
    </source>
</evidence>
<proteinExistence type="predicted"/>
<dbReference type="PANTHER" id="PTHR21695:SF0">
    <property type="entry name" value="ZINC FINGER PROTEIN 414"/>
    <property type="match status" value="1"/>
</dbReference>
<dbReference type="Gene3D" id="3.30.160.60">
    <property type="entry name" value="Classic Zinc Finger"/>
    <property type="match status" value="1"/>
</dbReference>
<evidence type="ECO:0000313" key="4">
    <source>
        <dbReference type="Proteomes" id="UP000694871"/>
    </source>
</evidence>
<feature type="compositionally biased region" description="Pro residues" evidence="2">
    <location>
        <begin position="224"/>
        <end position="245"/>
    </location>
</feature>
<feature type="region of interest" description="Disordered" evidence="2">
    <location>
        <begin position="142"/>
        <end position="165"/>
    </location>
</feature>
<feature type="region of interest" description="Disordered" evidence="2">
    <location>
        <begin position="1"/>
        <end position="41"/>
    </location>
</feature>
<dbReference type="Pfam" id="PF15909">
    <property type="entry name" value="zf-C2H2_8"/>
    <property type="match status" value="1"/>
</dbReference>
<accession>A0ABM1L882</accession>
<sequence length="358" mass="39794">CSDPGLLESRINPVLSGGSGIQTQDRRLPKRRPHQGKLQGKRYQCSGDGCRMAFQSMRELLDHLSVHYRPPQSLEGKTFCCSTLGCAETFSCMQDLMEHTKIHCKPNRYFKCENCMSRFQTHRSLFKHLHVCSDNRGPSSALLEEKPAFPTTSGPEKEPPGNRLNRLPRFQSVIQHAKKEAVLPSGTEAASALERDSLPAGLPSPLGPVPSPSHPFSLLEAPLFGPPPPARSSGPPHSPGPGPFLPYMHPPPFPLPPNRLRPYLPVQGLPVSNAVWKKSQGHSSNSRIVWEHTRGRYRCLQCSYSAPSRKEMTQHLEDHRKNALPTGRLEGEMDFGVSLPPFHSKMPPEMDTSLYSPL</sequence>
<name>A0ABM1L882_GEKJA</name>
<feature type="non-terminal residue" evidence="5">
    <location>
        <position position="1"/>
    </location>
</feature>
<keyword evidence="1" id="KW-0862">Zinc</keyword>
<keyword evidence="1" id="KW-0863">Zinc-finger</keyword>
<dbReference type="PANTHER" id="PTHR21695">
    <property type="entry name" value="ZINC FINGER PROTEIN 414"/>
    <property type="match status" value="1"/>
</dbReference>
<dbReference type="InterPro" id="IPR031799">
    <property type="entry name" value="Znf-C2H2_ribbon"/>
</dbReference>
<protein>
    <submittedName>
        <fullName evidence="5">Zinc finger protein 414-like</fullName>
    </submittedName>
</protein>
<keyword evidence="4" id="KW-1185">Reference proteome</keyword>
<dbReference type="SMART" id="SM00355">
    <property type="entry name" value="ZnF_C2H2"/>
    <property type="match status" value="4"/>
</dbReference>
<evidence type="ECO:0000256" key="2">
    <source>
        <dbReference type="SAM" id="MobiDB-lite"/>
    </source>
</evidence>
<gene>
    <name evidence="5" type="primary">LOC107123436</name>
</gene>
<dbReference type="PROSITE" id="PS00028">
    <property type="entry name" value="ZINC_FINGER_C2H2_1"/>
    <property type="match status" value="2"/>
</dbReference>
<evidence type="ECO:0000259" key="3">
    <source>
        <dbReference type="PROSITE" id="PS50157"/>
    </source>
</evidence>
<reference evidence="5" key="1">
    <citation type="submission" date="2025-08" db="UniProtKB">
        <authorList>
            <consortium name="RefSeq"/>
        </authorList>
    </citation>
    <scope>IDENTIFICATION</scope>
</reference>
<feature type="domain" description="C2H2-type" evidence="3">
    <location>
        <begin position="79"/>
        <end position="108"/>
    </location>
</feature>
<keyword evidence="1" id="KW-0479">Metal-binding</keyword>
<dbReference type="Proteomes" id="UP000694871">
    <property type="component" value="Unplaced"/>
</dbReference>
<dbReference type="InterPro" id="IPR013087">
    <property type="entry name" value="Znf_C2H2_type"/>
</dbReference>
<dbReference type="GeneID" id="107123436"/>